<evidence type="ECO:0008006" key="3">
    <source>
        <dbReference type="Google" id="ProtNLM"/>
    </source>
</evidence>
<organism evidence="1 2">
    <name type="scientific">Tritrichomonas musculus</name>
    <dbReference type="NCBI Taxonomy" id="1915356"/>
    <lineage>
        <taxon>Eukaryota</taxon>
        <taxon>Metamonada</taxon>
        <taxon>Parabasalia</taxon>
        <taxon>Tritrichomonadida</taxon>
        <taxon>Tritrichomonadidae</taxon>
        <taxon>Tritrichomonas</taxon>
    </lineage>
</organism>
<dbReference type="Proteomes" id="UP001470230">
    <property type="component" value="Unassembled WGS sequence"/>
</dbReference>
<comment type="caution">
    <text evidence="1">The sequence shown here is derived from an EMBL/GenBank/DDBJ whole genome shotgun (WGS) entry which is preliminary data.</text>
</comment>
<name>A0ABR2IF46_9EUKA</name>
<sequence>MNEKNIEPYEGIETRLNNMLNEVDNDFSSIIEYLEGVNNAFSKFDKRCQNIRSNLDNTNIPDCFSATVGFVRDLTINGANNLFFESTFEPGLMQLKNDHENYNSSMKDKLSIISQLFQQNRIHIQNLVHLNESKNEQNTCIQFHKSLLNFMQDYDFFQSNTIHIINQCINLSRDAIRQIEEGVTLTMSLLMGKFSLATDLEDISLELNSVIDLQDCIKTTFNFSYIYQNFIVQKSLLDSKGISFFELESVNRSSSKLKFSLKEATKGYKKDKPAELPDSQVSLNQGQEGEIVSFNGYSESWLANFTPQGQLYVSSDLIDVNFEK</sequence>
<reference evidence="1 2" key="1">
    <citation type="submission" date="2024-04" db="EMBL/GenBank/DDBJ databases">
        <title>Tritrichomonas musculus Genome.</title>
        <authorList>
            <person name="Alves-Ferreira E."/>
            <person name="Grigg M."/>
            <person name="Lorenzi H."/>
            <person name="Galac M."/>
        </authorList>
    </citation>
    <scope>NUCLEOTIDE SEQUENCE [LARGE SCALE GENOMIC DNA]</scope>
    <source>
        <strain evidence="1 2">EAF2021</strain>
    </source>
</reference>
<accession>A0ABR2IF46</accession>
<proteinExistence type="predicted"/>
<protein>
    <recommendedName>
        <fullName evidence="3">SH3 domain-containing protein</fullName>
    </recommendedName>
</protein>
<evidence type="ECO:0000313" key="1">
    <source>
        <dbReference type="EMBL" id="KAK8860985.1"/>
    </source>
</evidence>
<gene>
    <name evidence="1" type="ORF">M9Y10_012677</name>
</gene>
<evidence type="ECO:0000313" key="2">
    <source>
        <dbReference type="Proteomes" id="UP001470230"/>
    </source>
</evidence>
<keyword evidence="2" id="KW-1185">Reference proteome</keyword>
<dbReference type="EMBL" id="JAPFFF010000018">
    <property type="protein sequence ID" value="KAK8860985.1"/>
    <property type="molecule type" value="Genomic_DNA"/>
</dbReference>